<evidence type="ECO:0000313" key="1">
    <source>
        <dbReference type="EMBL" id="SDM54467.1"/>
    </source>
</evidence>
<sequence>MNLSDYGARLYDPVIARWTRTDNKAELYFNHSPYIYALNRPINAIDPDGNLVIFINGNHSGDGATGYQRWRKRKNDHYSWQGSNGYWNKGALSFDGAVMKQLRDGNAIYRDGAAGGKFGIGGDAMLSVNLPGGRKSDGYAQGSQDAETVIENLARDKASGEIIETIKVVTHSMGAAYGKGYVKALKKYIKSLPEEQQAQIKITLVADFDPYQGESLTVDPNIYTQQFAHVEKKGRKDSDGYGWLANEREKGVDYYREDPNEAAHSIFTFFNDISRLKEGTYTWNGSGWVKR</sequence>
<organism evidence="1 2">
    <name type="scientific">Pedobacter steynii</name>
    <dbReference type="NCBI Taxonomy" id="430522"/>
    <lineage>
        <taxon>Bacteria</taxon>
        <taxon>Pseudomonadati</taxon>
        <taxon>Bacteroidota</taxon>
        <taxon>Sphingobacteriia</taxon>
        <taxon>Sphingobacteriales</taxon>
        <taxon>Sphingobacteriaceae</taxon>
        <taxon>Pedobacter</taxon>
    </lineage>
</organism>
<dbReference type="EMBL" id="FNGY01000004">
    <property type="protein sequence ID" value="SDM54467.1"/>
    <property type="molecule type" value="Genomic_DNA"/>
</dbReference>
<proteinExistence type="predicted"/>
<dbReference type="AlphaFoldDB" id="A0A1G9U3D4"/>
<dbReference type="Gene3D" id="2.180.10.10">
    <property type="entry name" value="RHS repeat-associated core"/>
    <property type="match status" value="1"/>
</dbReference>
<dbReference type="RefSeq" id="WP_074607091.1">
    <property type="nucleotide sequence ID" value="NZ_FNGY01000004.1"/>
</dbReference>
<dbReference type="NCBIfam" id="TIGR03696">
    <property type="entry name" value="Rhs_assc_core"/>
    <property type="match status" value="1"/>
</dbReference>
<gene>
    <name evidence="1" type="ORF">SAMN05421820_10447</name>
</gene>
<name>A0A1G9U3D4_9SPHI</name>
<evidence type="ECO:0000313" key="2">
    <source>
        <dbReference type="Proteomes" id="UP000183200"/>
    </source>
</evidence>
<accession>A0A1G9U3D4</accession>
<keyword evidence="2" id="KW-1185">Reference proteome</keyword>
<protein>
    <submittedName>
        <fullName evidence="1">RHS repeat-associated core domain-containing protein</fullName>
    </submittedName>
</protein>
<reference evidence="2" key="1">
    <citation type="submission" date="2016-10" db="EMBL/GenBank/DDBJ databases">
        <authorList>
            <person name="Varghese N."/>
            <person name="Submissions S."/>
        </authorList>
    </citation>
    <scope>NUCLEOTIDE SEQUENCE [LARGE SCALE GENOMIC DNA]</scope>
    <source>
        <strain evidence="2">DSM 19110</strain>
    </source>
</reference>
<dbReference type="InterPro" id="IPR022385">
    <property type="entry name" value="Rhs_assc_core"/>
</dbReference>
<dbReference type="Proteomes" id="UP000183200">
    <property type="component" value="Unassembled WGS sequence"/>
</dbReference>